<organism evidence="1 2">
    <name type="scientific">Cyanobacterium aponinum 0216</name>
    <dbReference type="NCBI Taxonomy" id="2676140"/>
    <lineage>
        <taxon>Bacteria</taxon>
        <taxon>Bacillati</taxon>
        <taxon>Cyanobacteriota</taxon>
        <taxon>Cyanophyceae</taxon>
        <taxon>Oscillatoriophycideae</taxon>
        <taxon>Chroococcales</taxon>
        <taxon>Geminocystaceae</taxon>
        <taxon>Cyanobacterium</taxon>
    </lineage>
</organism>
<protein>
    <recommendedName>
        <fullName evidence="3">Acyl-CoA dehydrogenase</fullName>
    </recommendedName>
</protein>
<dbReference type="Gene3D" id="1.10.540.10">
    <property type="entry name" value="Acyl-CoA dehydrogenase/oxidase, N-terminal domain"/>
    <property type="match status" value="1"/>
</dbReference>
<dbReference type="RefSeq" id="WP_155084298.1">
    <property type="nucleotide sequence ID" value="NZ_WMIA01000018.1"/>
</dbReference>
<dbReference type="EMBL" id="WMIA01000018">
    <property type="protein sequence ID" value="MTF39894.1"/>
    <property type="molecule type" value="Genomic_DNA"/>
</dbReference>
<dbReference type="SUPFAM" id="SSF101386">
    <property type="entry name" value="all-alpha NTP pyrophosphatases"/>
    <property type="match status" value="1"/>
</dbReference>
<dbReference type="AlphaFoldDB" id="A0A844GTT3"/>
<reference evidence="1 2" key="1">
    <citation type="submission" date="2019-11" db="EMBL/GenBank/DDBJ databases">
        <title>Isolation of a new High Light Tolerant Cyanobacteria.</title>
        <authorList>
            <person name="Dobson Z."/>
            <person name="Vaughn N."/>
            <person name="Vaughn M."/>
            <person name="Fromme P."/>
            <person name="Mazor Y."/>
        </authorList>
    </citation>
    <scope>NUCLEOTIDE SEQUENCE [LARGE SCALE GENOMIC DNA]</scope>
    <source>
        <strain evidence="1 2">0216</strain>
    </source>
</reference>
<dbReference type="GO" id="GO:0050660">
    <property type="term" value="F:flavin adenine dinucleotide binding"/>
    <property type="evidence" value="ECO:0007669"/>
    <property type="project" value="InterPro"/>
</dbReference>
<gene>
    <name evidence="1" type="ORF">GGC33_13290</name>
</gene>
<dbReference type="CDD" id="cd11532">
    <property type="entry name" value="NTP-PPase_COG4997"/>
    <property type="match status" value="1"/>
</dbReference>
<dbReference type="PANTHER" id="PTHR43884:SF12">
    <property type="entry name" value="ISOVALERYL-COA DEHYDROGENASE, MITOCHONDRIAL-RELATED"/>
    <property type="match status" value="1"/>
</dbReference>
<proteinExistence type="predicted"/>
<comment type="caution">
    <text evidence="1">The sequence shown here is derived from an EMBL/GenBank/DDBJ whole genome shotgun (WGS) entry which is preliminary data.</text>
</comment>
<dbReference type="GO" id="GO:0003995">
    <property type="term" value="F:acyl-CoA dehydrogenase activity"/>
    <property type="evidence" value="ECO:0007669"/>
    <property type="project" value="TreeGrafter"/>
</dbReference>
<dbReference type="InterPro" id="IPR009100">
    <property type="entry name" value="AcylCoA_DH/oxidase_NM_dom_sf"/>
</dbReference>
<dbReference type="SUPFAM" id="SSF56645">
    <property type="entry name" value="Acyl-CoA dehydrogenase NM domain-like"/>
    <property type="match status" value="1"/>
</dbReference>
<dbReference type="InterPro" id="IPR038735">
    <property type="entry name" value="MSMEG_1276-like_NTP-PPase_dom"/>
</dbReference>
<sequence>MSKYSKLIRDNIPDLLDKNNLSYQVKILNHDQYKQGLKWKLIEEAGEVFTTDNKEDLIEEIADVYEVIEAILEANNITSDDVNLVKEKKAKLKGKFRKKLQLLNLINSEEKKDLNLSIKELETIDKAEVFLQKKVLPQANILDKDSQLLKTHFYDFNRIDSSFLRLKIDTKWQGLAMSNLGFYSWQIMIAKYSGAFAFLQTQHQSAIAFLNSSDNEILKEKYLTQIGKENCFYGVGFSHLRRKEKPLVTATVTEKGYELNGFIPWITGYDIFSHFIIGATLPDGQELYGIIPFHNQNSSLELSKPLQLCAMTSTNTVTGKLNNYLLRKEDIVTIKPKNNIHLKDQENILHHGFFPLGCTFASLRIIEENLVKLDYQEIKETYFELKNQVENLQDKMLTAMIDKNISFADKLKLRVEAINLAHKSAIASIITSKGTANIDSHPANRVYREALVYSVSGQTLPLLKDSCYSLIKDN</sequence>
<accession>A0A844GTT3</accession>
<evidence type="ECO:0000313" key="2">
    <source>
        <dbReference type="Proteomes" id="UP000437131"/>
    </source>
</evidence>
<dbReference type="InterPro" id="IPR037069">
    <property type="entry name" value="AcylCoA_DH/ox_N_sf"/>
</dbReference>
<evidence type="ECO:0008006" key="3">
    <source>
        <dbReference type="Google" id="ProtNLM"/>
    </source>
</evidence>
<dbReference type="Proteomes" id="UP000437131">
    <property type="component" value="Unassembled WGS sequence"/>
</dbReference>
<name>A0A844GTT3_9CHRO</name>
<evidence type="ECO:0000313" key="1">
    <source>
        <dbReference type="EMBL" id="MTF39894.1"/>
    </source>
</evidence>
<dbReference type="PANTHER" id="PTHR43884">
    <property type="entry name" value="ACYL-COA DEHYDROGENASE"/>
    <property type="match status" value="1"/>
</dbReference>